<sequence>MAEAYSGQKDDVVSVELPAPASWKKLYLPKKGGTPKKNEILFISPTGEEINSRKQLDQYLKSHPGNPAISEFDWGTGETPRRSTRISEKVKATPPSKESEPPMKRGRRSSLAKKDKKIDAEEMEGKKEIEIPGQEANEKKDEEKIEAEGQSETEGKNEIETPGQEEANEKKDEEKIEAEGQSEDEKLQENIPQENAEDVPAKDHMAEIDETVNGTEDSLAGRDVTDDKPIYGTVEIPQSDTDDKPISGTVEIPQSDTDGAKTDLANGVAPASVGQAVAIEEDSAITDMQVEEQEKNTKGDVMENGKVNQPTLAPHHSSSTPISC</sequence>
<dbReference type="InterPro" id="IPR001739">
    <property type="entry name" value="Methyl_CpG_DNA-bd"/>
</dbReference>
<feature type="compositionally biased region" description="Basic and acidic residues" evidence="6">
    <location>
        <begin position="292"/>
        <end position="303"/>
    </location>
</feature>
<dbReference type="OrthoDB" id="1435582at2759"/>
<feature type="region of interest" description="Disordered" evidence="6">
    <location>
        <begin position="58"/>
        <end position="265"/>
    </location>
</feature>
<evidence type="ECO:0000313" key="8">
    <source>
        <dbReference type="EMBL" id="KZV56053.1"/>
    </source>
</evidence>
<comment type="subcellular location">
    <subcellularLocation>
        <location evidence="1">Nucleus</location>
    </subcellularLocation>
</comment>
<dbReference type="Proteomes" id="UP000250235">
    <property type="component" value="Unassembled WGS sequence"/>
</dbReference>
<evidence type="ECO:0000256" key="3">
    <source>
        <dbReference type="ARBA" id="ARBA00023125"/>
    </source>
</evidence>
<evidence type="ECO:0000313" key="9">
    <source>
        <dbReference type="Proteomes" id="UP000250235"/>
    </source>
</evidence>
<evidence type="ECO:0000256" key="2">
    <source>
        <dbReference type="ARBA" id="ARBA00023015"/>
    </source>
</evidence>
<accession>A0A2Z7DAD8</accession>
<feature type="compositionally biased region" description="Basic and acidic residues" evidence="6">
    <location>
        <begin position="79"/>
        <end position="103"/>
    </location>
</feature>
<dbReference type="Gene3D" id="3.30.890.10">
    <property type="entry name" value="Methyl-cpg-binding Protein 2, Chain A"/>
    <property type="match status" value="1"/>
</dbReference>
<feature type="region of interest" description="Disordered" evidence="6">
    <location>
        <begin position="291"/>
        <end position="324"/>
    </location>
</feature>
<gene>
    <name evidence="8" type="ORF">F511_06070</name>
</gene>
<dbReference type="PANTHER" id="PTHR33729:SF6">
    <property type="entry name" value="METHYL-CPG-BINDING DOMAIN-CONTAINING PROTEIN 11"/>
    <property type="match status" value="1"/>
</dbReference>
<dbReference type="SUPFAM" id="SSF54171">
    <property type="entry name" value="DNA-binding domain"/>
    <property type="match status" value="1"/>
</dbReference>
<proteinExistence type="predicted"/>
<evidence type="ECO:0000259" key="7">
    <source>
        <dbReference type="PROSITE" id="PS50982"/>
    </source>
</evidence>
<keyword evidence="4" id="KW-0804">Transcription</keyword>
<organism evidence="8 9">
    <name type="scientific">Dorcoceras hygrometricum</name>
    <dbReference type="NCBI Taxonomy" id="472368"/>
    <lineage>
        <taxon>Eukaryota</taxon>
        <taxon>Viridiplantae</taxon>
        <taxon>Streptophyta</taxon>
        <taxon>Embryophyta</taxon>
        <taxon>Tracheophyta</taxon>
        <taxon>Spermatophyta</taxon>
        <taxon>Magnoliopsida</taxon>
        <taxon>eudicotyledons</taxon>
        <taxon>Gunneridae</taxon>
        <taxon>Pentapetalae</taxon>
        <taxon>asterids</taxon>
        <taxon>lamiids</taxon>
        <taxon>Lamiales</taxon>
        <taxon>Gesneriaceae</taxon>
        <taxon>Didymocarpoideae</taxon>
        <taxon>Trichosporeae</taxon>
        <taxon>Loxocarpinae</taxon>
        <taxon>Dorcoceras</taxon>
    </lineage>
</organism>
<evidence type="ECO:0000256" key="4">
    <source>
        <dbReference type="ARBA" id="ARBA00023163"/>
    </source>
</evidence>
<dbReference type="AlphaFoldDB" id="A0A2Z7DAD8"/>
<keyword evidence="2" id="KW-0805">Transcription regulation</keyword>
<protein>
    <submittedName>
        <fullName evidence="8">Methyl-CpG-binding domain-containing protein 11</fullName>
    </submittedName>
</protein>
<dbReference type="GO" id="GO:0003677">
    <property type="term" value="F:DNA binding"/>
    <property type="evidence" value="ECO:0007669"/>
    <property type="project" value="UniProtKB-KW"/>
</dbReference>
<dbReference type="InterPro" id="IPR039622">
    <property type="entry name" value="MBD10/11"/>
</dbReference>
<feature type="compositionally biased region" description="Basic and acidic residues" evidence="6">
    <location>
        <begin position="219"/>
        <end position="229"/>
    </location>
</feature>
<keyword evidence="3" id="KW-0238">DNA-binding</keyword>
<dbReference type="PANTHER" id="PTHR33729">
    <property type="entry name" value="METHYL-CPG BINDING DOMAIN CONTAINING PROTEIN, EXPRESSED"/>
    <property type="match status" value="1"/>
</dbReference>
<dbReference type="EMBL" id="KQ988415">
    <property type="protein sequence ID" value="KZV56053.1"/>
    <property type="molecule type" value="Genomic_DNA"/>
</dbReference>
<keyword evidence="9" id="KW-1185">Reference proteome</keyword>
<reference evidence="8 9" key="1">
    <citation type="journal article" date="2015" name="Proc. Natl. Acad. Sci. U.S.A.">
        <title>The resurrection genome of Boea hygrometrica: A blueprint for survival of dehydration.</title>
        <authorList>
            <person name="Xiao L."/>
            <person name="Yang G."/>
            <person name="Zhang L."/>
            <person name="Yang X."/>
            <person name="Zhao S."/>
            <person name="Ji Z."/>
            <person name="Zhou Q."/>
            <person name="Hu M."/>
            <person name="Wang Y."/>
            <person name="Chen M."/>
            <person name="Xu Y."/>
            <person name="Jin H."/>
            <person name="Xiao X."/>
            <person name="Hu G."/>
            <person name="Bao F."/>
            <person name="Hu Y."/>
            <person name="Wan P."/>
            <person name="Li L."/>
            <person name="Deng X."/>
            <person name="Kuang T."/>
            <person name="Xiang C."/>
            <person name="Zhu J.K."/>
            <person name="Oliver M.J."/>
            <person name="He Y."/>
        </authorList>
    </citation>
    <scope>NUCLEOTIDE SEQUENCE [LARGE SCALE GENOMIC DNA]</scope>
    <source>
        <strain evidence="9">cv. XS01</strain>
    </source>
</reference>
<feature type="compositionally biased region" description="Polar residues" evidence="6">
    <location>
        <begin position="306"/>
        <end position="324"/>
    </location>
</feature>
<evidence type="ECO:0000256" key="5">
    <source>
        <dbReference type="ARBA" id="ARBA00023242"/>
    </source>
</evidence>
<keyword evidence="5" id="KW-0539">Nucleus</keyword>
<dbReference type="PROSITE" id="PS50982">
    <property type="entry name" value="MBD"/>
    <property type="match status" value="1"/>
</dbReference>
<evidence type="ECO:0000256" key="6">
    <source>
        <dbReference type="SAM" id="MobiDB-lite"/>
    </source>
</evidence>
<name>A0A2Z7DAD8_9LAMI</name>
<feature type="domain" description="MBD" evidence="7">
    <location>
        <begin position="9"/>
        <end position="79"/>
    </location>
</feature>
<dbReference type="GO" id="GO:0005634">
    <property type="term" value="C:nucleus"/>
    <property type="evidence" value="ECO:0007669"/>
    <property type="project" value="UniProtKB-SubCell"/>
</dbReference>
<dbReference type="Pfam" id="PF01429">
    <property type="entry name" value="MBD"/>
    <property type="match status" value="1"/>
</dbReference>
<feature type="compositionally biased region" description="Basic and acidic residues" evidence="6">
    <location>
        <begin position="112"/>
        <end position="159"/>
    </location>
</feature>
<evidence type="ECO:0000256" key="1">
    <source>
        <dbReference type="ARBA" id="ARBA00004123"/>
    </source>
</evidence>
<dbReference type="InterPro" id="IPR016177">
    <property type="entry name" value="DNA-bd_dom_sf"/>
</dbReference>
<feature type="compositionally biased region" description="Basic and acidic residues" evidence="6">
    <location>
        <begin position="167"/>
        <end position="188"/>
    </location>
</feature>